<name>A0A0L8GCM5_OCTBM</name>
<dbReference type="EMBL" id="KQ422595">
    <property type="protein sequence ID" value="KOF74604.1"/>
    <property type="molecule type" value="Genomic_DNA"/>
</dbReference>
<evidence type="ECO:0000313" key="1">
    <source>
        <dbReference type="EMBL" id="KOF74604.1"/>
    </source>
</evidence>
<dbReference type="AlphaFoldDB" id="A0A0L8GCM5"/>
<accession>A0A0L8GCM5</accession>
<reference evidence="1" key="1">
    <citation type="submission" date="2015-07" db="EMBL/GenBank/DDBJ databases">
        <title>MeaNS - Measles Nucleotide Surveillance Program.</title>
        <authorList>
            <person name="Tran T."/>
            <person name="Druce J."/>
        </authorList>
    </citation>
    <scope>NUCLEOTIDE SEQUENCE</scope>
    <source>
        <strain evidence="1">UCB-OBI-ISO-001</strain>
        <tissue evidence="1">Gonad</tissue>
    </source>
</reference>
<protein>
    <submittedName>
        <fullName evidence="1">Uncharacterized protein</fullName>
    </submittedName>
</protein>
<organism evidence="1">
    <name type="scientific">Octopus bimaculoides</name>
    <name type="common">California two-spotted octopus</name>
    <dbReference type="NCBI Taxonomy" id="37653"/>
    <lineage>
        <taxon>Eukaryota</taxon>
        <taxon>Metazoa</taxon>
        <taxon>Spiralia</taxon>
        <taxon>Lophotrochozoa</taxon>
        <taxon>Mollusca</taxon>
        <taxon>Cephalopoda</taxon>
        <taxon>Coleoidea</taxon>
        <taxon>Octopodiformes</taxon>
        <taxon>Octopoda</taxon>
        <taxon>Incirrata</taxon>
        <taxon>Octopodidae</taxon>
        <taxon>Octopus</taxon>
    </lineage>
</organism>
<sequence>MLWCSMMNKHRPQMQIHTKLGRRRQIGRTHPTSFSKKSFGEYSKIFKKKKKEK</sequence>
<gene>
    <name evidence="1" type="ORF">OCBIM_22035894mg</name>
</gene>
<proteinExistence type="predicted"/>